<keyword evidence="3" id="KW-1185">Reference proteome</keyword>
<name>A0AAV9PEB2_9PEZI</name>
<dbReference type="GeneID" id="89926514"/>
<feature type="transmembrane region" description="Helical" evidence="1">
    <location>
        <begin position="181"/>
        <end position="200"/>
    </location>
</feature>
<proteinExistence type="predicted"/>
<protein>
    <recommendedName>
        <fullName evidence="4">AB hydrolase-1 domain-containing protein</fullName>
    </recommendedName>
</protein>
<keyword evidence="1" id="KW-0812">Transmembrane</keyword>
<dbReference type="Gene3D" id="3.40.50.1820">
    <property type="entry name" value="alpha/beta hydrolase"/>
    <property type="match status" value="1"/>
</dbReference>
<evidence type="ECO:0000313" key="2">
    <source>
        <dbReference type="EMBL" id="KAK5170582.1"/>
    </source>
</evidence>
<feature type="transmembrane region" description="Helical" evidence="1">
    <location>
        <begin position="47"/>
        <end position="68"/>
    </location>
</feature>
<dbReference type="RefSeq" id="XP_064659780.1">
    <property type="nucleotide sequence ID" value="XM_064802419.1"/>
</dbReference>
<dbReference type="PANTHER" id="PTHR37471">
    <property type="entry name" value="UNNAMED PRODUCT"/>
    <property type="match status" value="1"/>
</dbReference>
<comment type="caution">
    <text evidence="2">The sequence shown here is derived from an EMBL/GenBank/DDBJ whole genome shotgun (WGS) entry which is preliminary data.</text>
</comment>
<dbReference type="InterPro" id="IPR029058">
    <property type="entry name" value="AB_hydrolase_fold"/>
</dbReference>
<evidence type="ECO:0000256" key="1">
    <source>
        <dbReference type="SAM" id="Phobius"/>
    </source>
</evidence>
<sequence length="518" mass="59978">MLNDTWTLYILLRAIILVLQWLGPACLGYTVWTISQAWPEVPTITGFRIWCTAEAAFFVFFLWFRVYLQREAIHPPLRSKKERKALFAQVRREVHDPDKFMSGWFRGAKPENIGRDDLKDFLNWAFWDGRADMSPGGADEKELEYYMSRVETMMRRPFKPGRGSQPLCLTMDPIEMECRTLFWYSLLSLLDFICHCLLRTHGFQYFKTMSSSLQVWPPRPATWMEPARSPAQNISYWVRPHTSTKRLPILYIHGIGVGLIPNVGFLHELDTALNGDNPDDGEVGVLAIEILQVSSRITTPMLRREEFLRQLTEILDYNGYDRFVMASHSYGSVLATHIFRHKPLASRVSSALFIDPVTVLLHMPDVAYNFTVRPPRHTNEWQLWYFGSKDPGVATTLGRHFFWHENLLWRDRIMELVDSGTRITASLASKDLIVDTESVGTYLSEDQLPDPVLKEDGDRKQMELEMPNGTSTHWKQRPWRGAGLDVLWWEGLDHAQVFDKESTRSKLVEVLVEYSKGA</sequence>
<keyword evidence="1" id="KW-0472">Membrane</keyword>
<evidence type="ECO:0008006" key="4">
    <source>
        <dbReference type="Google" id="ProtNLM"/>
    </source>
</evidence>
<feature type="transmembrane region" description="Helical" evidence="1">
    <location>
        <begin position="12"/>
        <end position="35"/>
    </location>
</feature>
<keyword evidence="1" id="KW-1133">Transmembrane helix</keyword>
<gene>
    <name evidence="2" type="ORF">LTR77_005170</name>
</gene>
<reference evidence="2 3" key="1">
    <citation type="submission" date="2023-08" db="EMBL/GenBank/DDBJ databases">
        <title>Black Yeasts Isolated from many extreme environments.</title>
        <authorList>
            <person name="Coleine C."/>
            <person name="Stajich J.E."/>
            <person name="Selbmann L."/>
        </authorList>
    </citation>
    <scope>NUCLEOTIDE SEQUENCE [LARGE SCALE GENOMIC DNA]</scope>
    <source>
        <strain evidence="2 3">CCFEE 5935</strain>
    </source>
</reference>
<dbReference type="SUPFAM" id="SSF53474">
    <property type="entry name" value="alpha/beta-Hydrolases"/>
    <property type="match status" value="1"/>
</dbReference>
<organism evidence="2 3">
    <name type="scientific">Saxophila tyrrhenica</name>
    <dbReference type="NCBI Taxonomy" id="1690608"/>
    <lineage>
        <taxon>Eukaryota</taxon>
        <taxon>Fungi</taxon>
        <taxon>Dikarya</taxon>
        <taxon>Ascomycota</taxon>
        <taxon>Pezizomycotina</taxon>
        <taxon>Dothideomycetes</taxon>
        <taxon>Dothideomycetidae</taxon>
        <taxon>Mycosphaerellales</taxon>
        <taxon>Extremaceae</taxon>
        <taxon>Saxophila</taxon>
    </lineage>
</organism>
<dbReference type="EMBL" id="JAVRRT010000007">
    <property type="protein sequence ID" value="KAK5170582.1"/>
    <property type="molecule type" value="Genomic_DNA"/>
</dbReference>
<dbReference type="Proteomes" id="UP001337655">
    <property type="component" value="Unassembled WGS sequence"/>
</dbReference>
<accession>A0AAV9PEB2</accession>
<dbReference type="AlphaFoldDB" id="A0AAV9PEB2"/>
<evidence type="ECO:0000313" key="3">
    <source>
        <dbReference type="Proteomes" id="UP001337655"/>
    </source>
</evidence>
<dbReference type="PANTHER" id="PTHR37471:SF1">
    <property type="entry name" value="AB HYDROLASE-1 DOMAIN-CONTAINING PROTEIN"/>
    <property type="match status" value="1"/>
</dbReference>